<feature type="region of interest" description="Disordered" evidence="1">
    <location>
        <begin position="1"/>
        <end position="40"/>
    </location>
</feature>
<feature type="region of interest" description="Disordered" evidence="1">
    <location>
        <begin position="83"/>
        <end position="106"/>
    </location>
</feature>
<comment type="caution">
    <text evidence="3">The sequence shown here is derived from an EMBL/GenBank/DDBJ whole genome shotgun (WGS) entry which is preliminary data.</text>
</comment>
<dbReference type="Proteomes" id="UP000708148">
    <property type="component" value="Unassembled WGS sequence"/>
</dbReference>
<evidence type="ECO:0000256" key="2">
    <source>
        <dbReference type="SAM" id="Phobius"/>
    </source>
</evidence>
<evidence type="ECO:0000313" key="4">
    <source>
        <dbReference type="Proteomes" id="UP000708148"/>
    </source>
</evidence>
<keyword evidence="4" id="KW-1185">Reference proteome</keyword>
<sequence length="423" mass="44929">MTQGPPRPPTSSADRPHHRQQHRRPPPREPGSQPRGTSPEALALLAAWVEDPSHLSAGLTRFDAGARDPELCSRLATISGLLASRGPGAGLSRTSTPAGGGRGWVPANGLRATASAGDVRERFDQAGTSGARRRRAAWNQPGAVEGPDSSAGYLRHPGVEKLLIEYYKMVEAARAGPGVGAAKAPGSSKNLLVRWGCPQPPEFLELHRMVKRSQAYAALGSTCIMHLLPLLLPLWLCLLRHLLGTSVFSCILSVGLGLLFFRTAEVLHCEGLQKLRQGPEGKIRAFRIPPNGKMPPESQELLAALAKCKAGLSKEPLAADARRICSPREARFGDTPTSNTVAGLRDGGDPAIAALLQDVNLVREAVLGIERGNDIADGTELGELSRQVKMLCEAVGVPFSNGRMSSVVALSEKLQEIKGVVGC</sequence>
<feature type="transmembrane region" description="Helical" evidence="2">
    <location>
        <begin position="215"/>
        <end position="236"/>
    </location>
</feature>
<accession>A0A8S1IWZ2</accession>
<protein>
    <submittedName>
        <fullName evidence="3">Uncharacterized protein</fullName>
    </submittedName>
</protein>
<keyword evidence="2" id="KW-0472">Membrane</keyword>
<dbReference type="OrthoDB" id="576648at2759"/>
<keyword evidence="2" id="KW-0812">Transmembrane</keyword>
<name>A0A8S1IWZ2_9CHLO</name>
<feature type="transmembrane region" description="Helical" evidence="2">
    <location>
        <begin position="242"/>
        <end position="261"/>
    </location>
</feature>
<keyword evidence="2" id="KW-1133">Transmembrane helix</keyword>
<organism evidence="3 4">
    <name type="scientific">Ostreobium quekettii</name>
    <dbReference type="NCBI Taxonomy" id="121088"/>
    <lineage>
        <taxon>Eukaryota</taxon>
        <taxon>Viridiplantae</taxon>
        <taxon>Chlorophyta</taxon>
        <taxon>core chlorophytes</taxon>
        <taxon>Ulvophyceae</taxon>
        <taxon>TCBD clade</taxon>
        <taxon>Bryopsidales</taxon>
        <taxon>Ostreobineae</taxon>
        <taxon>Ostreobiaceae</taxon>
        <taxon>Ostreobium</taxon>
    </lineage>
</organism>
<feature type="region of interest" description="Disordered" evidence="1">
    <location>
        <begin position="125"/>
        <end position="151"/>
    </location>
</feature>
<gene>
    <name evidence="3" type="ORF">OSTQU699_LOCUS4835</name>
</gene>
<evidence type="ECO:0000256" key="1">
    <source>
        <dbReference type="SAM" id="MobiDB-lite"/>
    </source>
</evidence>
<dbReference type="AlphaFoldDB" id="A0A8S1IWZ2"/>
<evidence type="ECO:0000313" key="3">
    <source>
        <dbReference type="EMBL" id="CAD7699476.1"/>
    </source>
</evidence>
<proteinExistence type="predicted"/>
<reference evidence="3" key="1">
    <citation type="submission" date="2020-12" db="EMBL/GenBank/DDBJ databases">
        <authorList>
            <person name="Iha C."/>
        </authorList>
    </citation>
    <scope>NUCLEOTIDE SEQUENCE</scope>
</reference>
<dbReference type="EMBL" id="CAJHUC010001027">
    <property type="protein sequence ID" value="CAD7699476.1"/>
    <property type="molecule type" value="Genomic_DNA"/>
</dbReference>
<feature type="compositionally biased region" description="Basic residues" evidence="1">
    <location>
        <begin position="16"/>
        <end position="25"/>
    </location>
</feature>